<dbReference type="EMBL" id="UINC01206960">
    <property type="protein sequence ID" value="SVE28835.1"/>
    <property type="molecule type" value="Genomic_DNA"/>
</dbReference>
<proteinExistence type="predicted"/>
<gene>
    <name evidence="1" type="ORF">METZ01_LOCUS481689</name>
</gene>
<organism evidence="1">
    <name type="scientific">marine metagenome</name>
    <dbReference type="NCBI Taxonomy" id="408172"/>
    <lineage>
        <taxon>unclassified sequences</taxon>
        <taxon>metagenomes</taxon>
        <taxon>ecological metagenomes</taxon>
    </lineage>
</organism>
<name>A0A383CAX4_9ZZZZ</name>
<evidence type="ECO:0000313" key="1">
    <source>
        <dbReference type="EMBL" id="SVE28835.1"/>
    </source>
</evidence>
<accession>A0A383CAX4</accession>
<sequence length="42" mass="4646">MLSKAGGVISMFCLDRYAEDAKIPIVLCQDTSILDCEIQLEL</sequence>
<protein>
    <submittedName>
        <fullName evidence="1">Uncharacterized protein</fullName>
    </submittedName>
</protein>
<dbReference type="AlphaFoldDB" id="A0A383CAX4"/>
<reference evidence="1" key="1">
    <citation type="submission" date="2018-05" db="EMBL/GenBank/DDBJ databases">
        <authorList>
            <person name="Lanie J.A."/>
            <person name="Ng W.-L."/>
            <person name="Kazmierczak K.M."/>
            <person name="Andrzejewski T.M."/>
            <person name="Davidsen T.M."/>
            <person name="Wayne K.J."/>
            <person name="Tettelin H."/>
            <person name="Glass J.I."/>
            <person name="Rusch D."/>
            <person name="Podicherti R."/>
            <person name="Tsui H.-C.T."/>
            <person name="Winkler M.E."/>
        </authorList>
    </citation>
    <scope>NUCLEOTIDE SEQUENCE</scope>
</reference>